<dbReference type="Proteomes" id="UP001281147">
    <property type="component" value="Unassembled WGS sequence"/>
</dbReference>
<comment type="caution">
    <text evidence="1">The sequence shown here is derived from an EMBL/GenBank/DDBJ whole genome shotgun (WGS) entry which is preliminary data.</text>
</comment>
<name>A0ACC3N282_9PEZI</name>
<evidence type="ECO:0000313" key="2">
    <source>
        <dbReference type="Proteomes" id="UP001281147"/>
    </source>
</evidence>
<sequence>MPSAAAPNPRVGSAGPDDLDRLFNYDDAVQDFLTDIPLNNDQEKTNNAAPQDSSKNIDEEVVIKKKRKPVPKLDENLLLSQAGIPKLRKITKSRLKFRGKGHEFSDMSTLLNMYQLWLDDLYPRAKFRDALSMVEKLGHSKRMQVTRRTWLDETKPRAREPSPERVGDVEMSGALPDSGAGAGTRDATDSAEDAIFGDAVQPETNKAATVTEQEPGDAPDDDELEALLAESAPSGPTLGTQPPQKRGPFEEDDSDGDELDALLSELPGADSNGAASSREKQQDREPQGREGVDDFGDEEEAMAGMDW</sequence>
<accession>A0ACC3N282</accession>
<proteinExistence type="predicted"/>
<evidence type="ECO:0000313" key="1">
    <source>
        <dbReference type="EMBL" id="KAK3708665.1"/>
    </source>
</evidence>
<reference evidence="1" key="1">
    <citation type="submission" date="2023-07" db="EMBL/GenBank/DDBJ databases">
        <title>Black Yeasts Isolated from many extreme environments.</title>
        <authorList>
            <person name="Coleine C."/>
            <person name="Stajich J.E."/>
            <person name="Selbmann L."/>
        </authorList>
    </citation>
    <scope>NUCLEOTIDE SEQUENCE</scope>
    <source>
        <strain evidence="1">CCFEE 5714</strain>
    </source>
</reference>
<organism evidence="1 2">
    <name type="scientific">Vermiconidia calcicola</name>
    <dbReference type="NCBI Taxonomy" id="1690605"/>
    <lineage>
        <taxon>Eukaryota</taxon>
        <taxon>Fungi</taxon>
        <taxon>Dikarya</taxon>
        <taxon>Ascomycota</taxon>
        <taxon>Pezizomycotina</taxon>
        <taxon>Dothideomycetes</taxon>
        <taxon>Dothideomycetidae</taxon>
        <taxon>Mycosphaerellales</taxon>
        <taxon>Extremaceae</taxon>
        <taxon>Vermiconidia</taxon>
    </lineage>
</organism>
<gene>
    <name evidence="1" type="primary">CSM3_1</name>
    <name evidence="1" type="ORF">LTR37_011387</name>
</gene>
<dbReference type="EMBL" id="JAUTXU010000099">
    <property type="protein sequence ID" value="KAK3708665.1"/>
    <property type="molecule type" value="Genomic_DNA"/>
</dbReference>
<protein>
    <submittedName>
        <fullName evidence="1">Chromosome segregation in meiosis-related protein</fullName>
    </submittedName>
</protein>
<keyword evidence="2" id="KW-1185">Reference proteome</keyword>